<accession>A0A941GRW9</accession>
<reference evidence="1" key="1">
    <citation type="submission" date="2021-02" db="EMBL/GenBank/DDBJ databases">
        <title>Metagenome analyses of Stigonema ocellatum DSM 106950, Chlorogloea purpurea SAG 13.99 and Gomphosphaeria aponina DSM 107014.</title>
        <authorList>
            <person name="Marter P."/>
            <person name="Huang S."/>
        </authorList>
    </citation>
    <scope>NUCLEOTIDE SEQUENCE</scope>
    <source>
        <strain evidence="1">JP213</strain>
    </source>
</reference>
<organism evidence="1 2">
    <name type="scientific">Gomphosphaeria aponina SAG 52.96 = DSM 107014</name>
    <dbReference type="NCBI Taxonomy" id="1521640"/>
    <lineage>
        <taxon>Bacteria</taxon>
        <taxon>Bacillati</taxon>
        <taxon>Cyanobacteriota</taxon>
        <taxon>Cyanophyceae</taxon>
        <taxon>Oscillatoriophycideae</taxon>
        <taxon>Chroococcales</taxon>
        <taxon>Gomphosphaeriaceae</taxon>
        <taxon>Gomphosphaeria</taxon>
    </lineage>
</organism>
<sequence>MPVCVDIHHIGDFANSNKSNILENFQVFPKRVPSYSTIRREIKRVNFLNTLQNFNEWAKQLCFDDSLQKWVAIDGKSLRNTLTNFHNNEQNFISMISLFNQDNGIVLN</sequence>
<comment type="caution">
    <text evidence="1">The sequence shown here is derived from an EMBL/GenBank/DDBJ whole genome shotgun (WGS) entry which is preliminary data.</text>
</comment>
<evidence type="ECO:0000313" key="1">
    <source>
        <dbReference type="EMBL" id="MBR8828697.1"/>
    </source>
</evidence>
<proteinExistence type="predicted"/>
<evidence type="ECO:0000313" key="2">
    <source>
        <dbReference type="Proteomes" id="UP000767446"/>
    </source>
</evidence>
<dbReference type="EMBL" id="JADQBC010000083">
    <property type="protein sequence ID" value="MBR8828697.1"/>
    <property type="molecule type" value="Genomic_DNA"/>
</dbReference>
<name>A0A941GRW9_9CHRO</name>
<dbReference type="Proteomes" id="UP000767446">
    <property type="component" value="Unassembled WGS sequence"/>
</dbReference>
<protein>
    <submittedName>
        <fullName evidence="1">Uncharacterized protein</fullName>
    </submittedName>
</protein>
<gene>
    <name evidence="1" type="ORF">DSM107014_12490</name>
</gene>
<dbReference type="AlphaFoldDB" id="A0A941GRW9"/>